<gene>
    <name evidence="8" type="ORF">CJOHNSTONI_LOCUS8005</name>
</gene>
<proteinExistence type="inferred from homology"/>
<evidence type="ECO:0000256" key="2">
    <source>
        <dbReference type="ARBA" id="ARBA00004496"/>
    </source>
</evidence>
<keyword evidence="6" id="KW-0653">Protein transport</keyword>
<protein>
    <submittedName>
        <fullName evidence="8">Uncharacterized protein</fullName>
    </submittedName>
</protein>
<sequence>MPDIYTYCLMIANVLANHPIHSLARAEASFATFLSFIPLLTESFTLKLSYAGEKNENEDGEEKEEKEVKNLPIRKRGPTLKWAYISAIQYLFKGWLIVLQNSEFIVEVMNYAIDFGQITIVMISSFMQMVFSTPFGDREEISSPLPDREIFKEILMKIGSFSSYFLDEMLPKVYTILAETLEEFLSTLETGMSMEDLEDFRENMHWIILIIGHVLVEEDEDRNYVWQSKLLVHYEDMVEKKSIDIDKYASYMEACINTPQLLTDPSEVDLLMKIIGTVFAWCSIEDILLKDHGITAINVELCGTSLWCTKRLLSAIGLHIQKSNKKSQLAEVSENITQILVDFALQKAFRIFDIMPNERKTCMDAVELLAALAQALYCETSKSTFLFSYLSAIKTDQILVRSSLLKVLLQIGSIIDDEAQQKTLYEMILIPIRTKFISMCENSLETDEKFDDLLDCFCAVTHGTQKCFAEFLFAYLKPVLKYSVPLLSVYKNTAIIISAVLQFFDCLTKRLYVYCDNHQDMVFIYEVLLSVIQTYEKHQKERYKNLDDKDKTSELVFLFEILTNTLDKRSQPVNLSTGKIEFVENRSRIVLAAWNMIIRVMQPELFKIPLLRKSFYRFLRCSTEMAPECMVKFSRENLTIFVEYLKNGLQLDNEKDDLLCNLKDRFEKEISINSALAIAHLGTYFAKHTRNDTTMKVFSLVIEPTFATCLNALWQEDALSSATSAALYSLLCCDEDGCKTCVKNLLSHEANHPNRTILRTAFRTLTFLGPGKHPEKCEKRKFHGRLKQFLIDIEGLLVVE</sequence>
<dbReference type="PANTHER" id="PTHR12596:SF1">
    <property type="entry name" value="EXPORTIN-4"/>
    <property type="match status" value="1"/>
</dbReference>
<dbReference type="SUPFAM" id="SSF48371">
    <property type="entry name" value="ARM repeat"/>
    <property type="match status" value="1"/>
</dbReference>
<evidence type="ECO:0000256" key="7">
    <source>
        <dbReference type="ARBA" id="ARBA00023242"/>
    </source>
</evidence>
<dbReference type="GO" id="GO:0005737">
    <property type="term" value="C:cytoplasm"/>
    <property type="evidence" value="ECO:0007669"/>
    <property type="project" value="UniProtKB-SubCell"/>
</dbReference>
<evidence type="ECO:0000256" key="1">
    <source>
        <dbReference type="ARBA" id="ARBA00004123"/>
    </source>
</evidence>
<evidence type="ECO:0000256" key="5">
    <source>
        <dbReference type="ARBA" id="ARBA00022490"/>
    </source>
</evidence>
<comment type="caution">
    <text evidence="8">The sequence shown here is derived from an EMBL/GenBank/DDBJ whole genome shotgun (WGS) entry which is preliminary data.</text>
</comment>
<dbReference type="PANTHER" id="PTHR12596">
    <property type="entry name" value="EXPORTIN 4,7-RELATED"/>
    <property type="match status" value="1"/>
</dbReference>
<keyword evidence="4" id="KW-0813">Transport</keyword>
<name>A0A8J2MAH1_9BILA</name>
<evidence type="ECO:0000313" key="8">
    <source>
        <dbReference type="EMBL" id="CAG9538283.1"/>
    </source>
</evidence>
<dbReference type="InterPro" id="IPR044189">
    <property type="entry name" value="XPO4/7-like"/>
</dbReference>
<dbReference type="GO" id="GO:0006611">
    <property type="term" value="P:protein export from nucleus"/>
    <property type="evidence" value="ECO:0007669"/>
    <property type="project" value="TreeGrafter"/>
</dbReference>
<dbReference type="OrthoDB" id="5850663at2759"/>
<comment type="similarity">
    <text evidence="3">Belongs to the exportin family.</text>
</comment>
<keyword evidence="5" id="KW-0963">Cytoplasm</keyword>
<dbReference type="Proteomes" id="UP000746747">
    <property type="component" value="Unassembled WGS sequence"/>
</dbReference>
<reference evidence="8" key="1">
    <citation type="submission" date="2021-09" db="EMBL/GenBank/DDBJ databases">
        <authorList>
            <consortium name="Pathogen Informatics"/>
        </authorList>
    </citation>
    <scope>NUCLEOTIDE SEQUENCE</scope>
</reference>
<evidence type="ECO:0000256" key="3">
    <source>
        <dbReference type="ARBA" id="ARBA00009466"/>
    </source>
</evidence>
<dbReference type="EMBL" id="CAKAEH010001646">
    <property type="protein sequence ID" value="CAG9538283.1"/>
    <property type="molecule type" value="Genomic_DNA"/>
</dbReference>
<dbReference type="AlphaFoldDB" id="A0A8J2MAH1"/>
<evidence type="ECO:0000256" key="4">
    <source>
        <dbReference type="ARBA" id="ARBA00022448"/>
    </source>
</evidence>
<comment type="subcellular location">
    <subcellularLocation>
        <location evidence="2">Cytoplasm</location>
    </subcellularLocation>
    <subcellularLocation>
        <location evidence="1">Nucleus</location>
    </subcellularLocation>
</comment>
<keyword evidence="7" id="KW-0539">Nucleus</keyword>
<evidence type="ECO:0000256" key="6">
    <source>
        <dbReference type="ARBA" id="ARBA00022927"/>
    </source>
</evidence>
<evidence type="ECO:0000313" key="9">
    <source>
        <dbReference type="Proteomes" id="UP000746747"/>
    </source>
</evidence>
<organism evidence="8 9">
    <name type="scientific">Cercopithifilaria johnstoni</name>
    <dbReference type="NCBI Taxonomy" id="2874296"/>
    <lineage>
        <taxon>Eukaryota</taxon>
        <taxon>Metazoa</taxon>
        <taxon>Ecdysozoa</taxon>
        <taxon>Nematoda</taxon>
        <taxon>Chromadorea</taxon>
        <taxon>Rhabditida</taxon>
        <taxon>Spirurina</taxon>
        <taxon>Spiruromorpha</taxon>
        <taxon>Filarioidea</taxon>
        <taxon>Onchocercidae</taxon>
        <taxon>Cercopithifilaria</taxon>
    </lineage>
</organism>
<accession>A0A8J2MAH1</accession>
<dbReference type="GO" id="GO:0005049">
    <property type="term" value="F:nuclear export signal receptor activity"/>
    <property type="evidence" value="ECO:0007669"/>
    <property type="project" value="InterPro"/>
</dbReference>
<dbReference type="InterPro" id="IPR016024">
    <property type="entry name" value="ARM-type_fold"/>
</dbReference>
<dbReference type="GO" id="GO:0005643">
    <property type="term" value="C:nuclear pore"/>
    <property type="evidence" value="ECO:0007669"/>
    <property type="project" value="TreeGrafter"/>
</dbReference>
<keyword evidence="9" id="KW-1185">Reference proteome</keyword>